<dbReference type="EMBL" id="JAUEDK010000033">
    <property type="protein sequence ID" value="MDN0076465.1"/>
    <property type="molecule type" value="Genomic_DNA"/>
</dbReference>
<dbReference type="Proteomes" id="UP001168540">
    <property type="component" value="Unassembled WGS sequence"/>
</dbReference>
<gene>
    <name evidence="3" type="ORF">QU481_16470</name>
</gene>
<comment type="similarity">
    <text evidence="1 2">Belongs to the UPF0178 family.</text>
</comment>
<name>A0ABT7XRW2_9NEIS</name>
<evidence type="ECO:0000256" key="2">
    <source>
        <dbReference type="HAMAP-Rule" id="MF_00489"/>
    </source>
</evidence>
<dbReference type="InterPro" id="IPR003791">
    <property type="entry name" value="UPF0178"/>
</dbReference>
<comment type="caution">
    <text evidence="3">The sequence shown here is derived from an EMBL/GenBank/DDBJ whole genome shotgun (WGS) entry which is preliminary data.</text>
</comment>
<reference evidence="3" key="1">
    <citation type="submission" date="2023-06" db="EMBL/GenBank/DDBJ databases">
        <authorList>
            <person name="Zhang S."/>
        </authorList>
    </citation>
    <scope>NUCLEOTIDE SEQUENCE</scope>
    <source>
        <strain evidence="3">SG2303</strain>
    </source>
</reference>
<keyword evidence="4" id="KW-1185">Reference proteome</keyword>
<dbReference type="PANTHER" id="PTHR35146">
    <property type="entry name" value="UPF0178 PROTEIN YAII"/>
    <property type="match status" value="1"/>
</dbReference>
<evidence type="ECO:0000256" key="1">
    <source>
        <dbReference type="ARBA" id="ARBA00008522"/>
    </source>
</evidence>
<protein>
    <recommendedName>
        <fullName evidence="2">UPF0178 protein QU481_16470</fullName>
    </recommendedName>
</protein>
<dbReference type="PANTHER" id="PTHR35146:SF1">
    <property type="entry name" value="UPF0178 PROTEIN YAII"/>
    <property type="match status" value="1"/>
</dbReference>
<dbReference type="NCBIfam" id="NF001095">
    <property type="entry name" value="PRK00124.1"/>
    <property type="match status" value="1"/>
</dbReference>
<evidence type="ECO:0000313" key="3">
    <source>
        <dbReference type="EMBL" id="MDN0076465.1"/>
    </source>
</evidence>
<dbReference type="RefSeq" id="WP_289831119.1">
    <property type="nucleotide sequence ID" value="NZ_JAUEDK010000033.1"/>
</dbReference>
<proteinExistence type="inferred from homology"/>
<sequence length="156" mass="17127">MKIWVDADACPAAVKEMLFRAADREQVAVTLVANRLLRTPPSRWVNAVQVESGFDVADGYIAQQVKRGDLVVTADVPLAALVVEAGGEALNPRGERYTASTIRAALTMRNFLTELRDSGVETGGPPPFGQRDRQVFARELDGWLHNRAKALVKVER</sequence>
<organism evidence="3 4">
    <name type="scientific">Crenobacter oryzisoli</name>
    <dbReference type="NCBI Taxonomy" id="3056844"/>
    <lineage>
        <taxon>Bacteria</taxon>
        <taxon>Pseudomonadati</taxon>
        <taxon>Pseudomonadota</taxon>
        <taxon>Betaproteobacteria</taxon>
        <taxon>Neisseriales</taxon>
        <taxon>Neisseriaceae</taxon>
        <taxon>Crenobacter</taxon>
    </lineage>
</organism>
<evidence type="ECO:0000313" key="4">
    <source>
        <dbReference type="Proteomes" id="UP001168540"/>
    </source>
</evidence>
<dbReference type="HAMAP" id="MF_00489">
    <property type="entry name" value="UPF0178"/>
    <property type="match status" value="1"/>
</dbReference>
<accession>A0ABT7XRW2</accession>
<dbReference type="Pfam" id="PF02639">
    <property type="entry name" value="DUF188"/>
    <property type="match status" value="1"/>
</dbReference>
<dbReference type="CDD" id="cd18720">
    <property type="entry name" value="PIN_YqxD-like"/>
    <property type="match status" value="1"/>
</dbReference>